<dbReference type="GO" id="GO:0140359">
    <property type="term" value="F:ABC-type transporter activity"/>
    <property type="evidence" value="ECO:0007669"/>
    <property type="project" value="InterPro"/>
</dbReference>
<dbReference type="Pfam" id="PF01061">
    <property type="entry name" value="ABC2_membrane"/>
    <property type="match status" value="2"/>
</dbReference>
<feature type="transmembrane region" description="Helical" evidence="11">
    <location>
        <begin position="1282"/>
        <end position="1302"/>
    </location>
</feature>
<evidence type="ECO:0000256" key="2">
    <source>
        <dbReference type="ARBA" id="ARBA00006012"/>
    </source>
</evidence>
<dbReference type="Proteomes" id="UP001194746">
    <property type="component" value="Unassembled WGS sequence"/>
</dbReference>
<dbReference type="InterPro" id="IPR017871">
    <property type="entry name" value="ABC_transporter-like_CS"/>
</dbReference>
<feature type="transmembrane region" description="Helical" evidence="11">
    <location>
        <begin position="1341"/>
        <end position="1360"/>
    </location>
</feature>
<feature type="region of interest" description="Disordered" evidence="10">
    <location>
        <begin position="65"/>
        <end position="90"/>
    </location>
</feature>
<evidence type="ECO:0000256" key="11">
    <source>
        <dbReference type="SAM" id="Phobius"/>
    </source>
</evidence>
<dbReference type="InterPro" id="IPR003593">
    <property type="entry name" value="AAA+_ATPase"/>
</dbReference>
<dbReference type="CDD" id="cd03233">
    <property type="entry name" value="ABCG_PDR_domain1"/>
    <property type="match status" value="1"/>
</dbReference>
<evidence type="ECO:0000256" key="7">
    <source>
        <dbReference type="ARBA" id="ARBA00022840"/>
    </source>
</evidence>
<dbReference type="PROSITE" id="PS00211">
    <property type="entry name" value="ABC_TRANSPORTER_1"/>
    <property type="match status" value="1"/>
</dbReference>
<keyword evidence="14" id="KW-1185">Reference proteome</keyword>
<feature type="transmembrane region" description="Helical" evidence="11">
    <location>
        <begin position="648"/>
        <end position="668"/>
    </location>
</feature>
<evidence type="ECO:0000256" key="4">
    <source>
        <dbReference type="ARBA" id="ARBA00022475"/>
    </source>
</evidence>
<evidence type="ECO:0000313" key="13">
    <source>
        <dbReference type="EMBL" id="KAF9886304.1"/>
    </source>
</evidence>
<feature type="transmembrane region" description="Helical" evidence="11">
    <location>
        <begin position="751"/>
        <end position="772"/>
    </location>
</feature>
<feature type="domain" description="ABC transporter" evidence="12">
    <location>
        <begin position="149"/>
        <end position="398"/>
    </location>
</feature>
<evidence type="ECO:0000256" key="1">
    <source>
        <dbReference type="ARBA" id="ARBA00004651"/>
    </source>
</evidence>
<feature type="transmembrane region" description="Helical" evidence="11">
    <location>
        <begin position="1252"/>
        <end position="1270"/>
    </location>
</feature>
<dbReference type="GO" id="GO:0005886">
    <property type="term" value="C:plasma membrane"/>
    <property type="evidence" value="ECO:0007669"/>
    <property type="project" value="UniProtKB-SubCell"/>
</dbReference>
<keyword evidence="8 11" id="KW-1133">Transmembrane helix</keyword>
<dbReference type="PANTHER" id="PTHR19241">
    <property type="entry name" value="ATP-BINDING CASSETTE TRANSPORTER"/>
    <property type="match status" value="1"/>
</dbReference>
<feature type="transmembrane region" description="Helical" evidence="11">
    <location>
        <begin position="622"/>
        <end position="642"/>
    </location>
</feature>
<keyword evidence="9 11" id="KW-0472">Membrane</keyword>
<keyword evidence="6" id="KW-0547">Nucleotide-binding</keyword>
<feature type="transmembrane region" description="Helical" evidence="11">
    <location>
        <begin position="510"/>
        <end position="530"/>
    </location>
</feature>
<dbReference type="InterPro" id="IPR003439">
    <property type="entry name" value="ABC_transporter-like_ATP-bd"/>
</dbReference>
<evidence type="ECO:0000313" key="14">
    <source>
        <dbReference type="Proteomes" id="UP001194746"/>
    </source>
</evidence>
<name>A0AAD4GQG8_ASPNN</name>
<dbReference type="InterPro" id="IPR027417">
    <property type="entry name" value="P-loop_NTPase"/>
</dbReference>
<dbReference type="GO" id="GO:0005524">
    <property type="term" value="F:ATP binding"/>
    <property type="evidence" value="ECO:0007669"/>
    <property type="project" value="UniProtKB-KW"/>
</dbReference>
<feature type="transmembrane region" description="Helical" evidence="11">
    <location>
        <begin position="1167"/>
        <end position="1187"/>
    </location>
</feature>
<feature type="compositionally biased region" description="Polar residues" evidence="10">
    <location>
        <begin position="70"/>
        <end position="80"/>
    </location>
</feature>
<feature type="domain" description="ABC transporter" evidence="12">
    <location>
        <begin position="831"/>
        <end position="1073"/>
    </location>
</feature>
<keyword evidence="7" id="KW-0067">ATP-binding</keyword>
<dbReference type="Gene3D" id="3.40.50.300">
    <property type="entry name" value="P-loop containing nucleotide triphosphate hydrolases"/>
    <property type="match status" value="2"/>
</dbReference>
<evidence type="ECO:0000256" key="10">
    <source>
        <dbReference type="SAM" id="MobiDB-lite"/>
    </source>
</evidence>
<dbReference type="Pfam" id="PF19055">
    <property type="entry name" value="ABC2_membrane_7"/>
    <property type="match status" value="1"/>
</dbReference>
<dbReference type="Pfam" id="PF06422">
    <property type="entry name" value="PDR_CDR"/>
    <property type="match status" value="1"/>
</dbReference>
<dbReference type="EMBL" id="VCAU01000079">
    <property type="protein sequence ID" value="KAF9886304.1"/>
    <property type="molecule type" value="Genomic_DNA"/>
</dbReference>
<feature type="transmembrane region" description="Helical" evidence="11">
    <location>
        <begin position="542"/>
        <end position="565"/>
    </location>
</feature>
<evidence type="ECO:0000259" key="12">
    <source>
        <dbReference type="PROSITE" id="PS50893"/>
    </source>
</evidence>
<feature type="transmembrane region" description="Helical" evidence="11">
    <location>
        <begin position="1199"/>
        <end position="1218"/>
    </location>
</feature>
<dbReference type="CDD" id="cd03232">
    <property type="entry name" value="ABCG_PDR_domain2"/>
    <property type="match status" value="1"/>
</dbReference>
<feature type="transmembrane region" description="Helical" evidence="11">
    <location>
        <begin position="1435"/>
        <end position="1454"/>
    </location>
</feature>
<dbReference type="InterPro" id="IPR010929">
    <property type="entry name" value="PDR_CDR_ABC"/>
</dbReference>
<dbReference type="PROSITE" id="PS50893">
    <property type="entry name" value="ABC_TRANSPORTER_2"/>
    <property type="match status" value="2"/>
</dbReference>
<protein>
    <recommendedName>
        <fullName evidence="12">ABC transporter domain-containing protein</fullName>
    </recommendedName>
</protein>
<feature type="compositionally biased region" description="Basic and acidic residues" evidence="10">
    <location>
        <begin position="81"/>
        <end position="90"/>
    </location>
</feature>
<dbReference type="InterPro" id="IPR029481">
    <property type="entry name" value="ABC_trans_N"/>
</dbReference>
<reference evidence="13" key="1">
    <citation type="journal article" date="2019" name="Beilstein J. Org. Chem.">
        <title>Nanangenines: drimane sesquiterpenoids as the dominant metabolite cohort of a novel Australian fungus, Aspergillus nanangensis.</title>
        <authorList>
            <person name="Lacey H.J."/>
            <person name="Gilchrist C.L.M."/>
            <person name="Crombie A."/>
            <person name="Kalaitzis J.A."/>
            <person name="Vuong D."/>
            <person name="Rutledge P.J."/>
            <person name="Turner P."/>
            <person name="Pitt J.I."/>
            <person name="Lacey E."/>
            <person name="Chooi Y.H."/>
            <person name="Piggott A.M."/>
        </authorList>
    </citation>
    <scope>NUCLEOTIDE SEQUENCE</scope>
    <source>
        <strain evidence="13">MST-FP2251</strain>
    </source>
</reference>
<evidence type="ECO:0000256" key="9">
    <source>
        <dbReference type="ARBA" id="ARBA00023136"/>
    </source>
</evidence>
<comment type="caution">
    <text evidence="13">The sequence shown here is derived from an EMBL/GenBank/DDBJ whole genome shotgun (WGS) entry which is preliminary data.</text>
</comment>
<dbReference type="InterPro" id="IPR034001">
    <property type="entry name" value="ABCG_PDR_1"/>
</dbReference>
<comment type="similarity">
    <text evidence="2">Belongs to the ABC transporter superfamily. ABCG family. PDR (TC 3.A.1.205) subfamily.</text>
</comment>
<dbReference type="InterPro" id="IPR013525">
    <property type="entry name" value="ABC2_TM"/>
</dbReference>
<sequence>MAEKIGPRDALALKVESHELHTIADNASSREVLMTTVESHESESSRTSIEMDHPDMEALKRIASSRHGRTLTSFSTSGNENDPRLDPAHPNFDHRRWAQSILKALHESRITPQPQGVVFTDLGVSGSGSALQLQETLLSQLMAPFRSATRLFSGDKVISRRQILHNFDGLLQSGELLLVLGRPGSGCTTFLKTICGHLGGLRLEPASQIDFEEIAFRDMIKHHRGEVAYNKEVDEHFPHLTVGQTLTFAAHARTPRRRIDNITREEHVDTVTRVAMSVFGLSHTYDTKVGNDFVRGVSGGERKRVSIAEMFLSRCRIGAWDNSTRGLDAASALKFVRSLRLAADMTNSCHAVAAYQASQSMYDLFDKVIVLYEGQQIYWGPCDRAVSYFEEMGWQRPERQVAGDFLASITNPGERRARPDMEKKVPRSPSDFVQYWRCSPEYKDLQAQIEKYRQEHPRGGTEATKFRLNHEQEQARHTRPGSPYLLSVPMQIRLCLVRAAQRVRNDLPTALSPVVVQIILSLIIGSIFYNSPNDSSAFFQRGAVMFFAVLMNALITINEIMQLYSQRPVVEKHASYAFVHPFTEALASILVDLPIKLLRISIFSIILYFLTNLRREPSQFFIFYLILVFTVLTMSGLFRTLGALTRTVGQAMAIAGVIVLCIVVYTGFTLPQPMMHPWFSWIRWINPAYYAFEGLISNEFHGREFSCASLIPSYGTGSAFICSAVGAVAGERFISGDTFIETNYYYSYSHLWRNVGIVIAFMVFFTCTYLAASEYNTGDQSKAEALVFRPGHIPSTLQGRTDDLENGSTPDKLELQDTQEAIHFPEQKDILSWRSVNYEIPVKEGTRRLLDDVNGWVKPGSLTALMGVSGAGKTTLLDVLAQRVSIGVVTGDILVNGAPLAANFPRRTGYVQQQDLHLETTTVREALQFSAILRQSRSIPKEDKFTYVEEVIKLLGMQDFAEAVVGSLGEGLNVQQRKLLSIGVELAAKPTLLVFLDEPTSGLDSQSSWTICAVLRRLADHGQAVLATIHQPSALLFQTFDRLLFLAKGGKTVYFGDIGSQSSILLEYFQRAGARCCQEAENPAEYILEVVSGGTSDLDWVQVWRESAEFKEVQCELDKLQSSRGQSSSGPHTDDDDSDAEFAMPLRSQLYFVLRRVFQQYYRQPEYIYSKFILGIVSGLFIGFSFWKSDNTQQGFQDTLFSIFLLCTIFSTLVNQIMPKFVMQRSLYEVRERPSKVYSWKVFILSQMLVEVPWQIGLGVCSWASFYFSVIGAGQSAERRALTMLFIVQFYVYAASMAQLVVCAIGEPTLAAMLATLMFGLSFIFNGVMQPPSQLPRFWIFMYRVSPFTYYIGGISGTALHGRQVECDARELRVFDPPSGQSCTEYLAPYIAKAGGQLYNGNATSGCQYCAMSSADDYLAAREIYWGDRWRNYGIFWAYFVFNIFCAIALYYVFRVRKWNAPKGKK</sequence>
<comment type="subcellular location">
    <subcellularLocation>
        <location evidence="1">Cell membrane</location>
        <topology evidence="1">Multi-pass membrane protein</topology>
    </subcellularLocation>
</comment>
<dbReference type="InterPro" id="IPR043926">
    <property type="entry name" value="ABCG_dom"/>
</dbReference>
<keyword evidence="3" id="KW-0813">Transport</keyword>
<gene>
    <name evidence="13" type="ORF">FE257_011563</name>
</gene>
<dbReference type="FunFam" id="3.40.50.300:FF:000054">
    <property type="entry name" value="ABC multidrug transporter atrF"/>
    <property type="match status" value="1"/>
</dbReference>
<accession>A0AAD4GQG8</accession>
<keyword evidence="5 11" id="KW-0812">Transmembrane</keyword>
<organism evidence="13 14">
    <name type="scientific">Aspergillus nanangensis</name>
    <dbReference type="NCBI Taxonomy" id="2582783"/>
    <lineage>
        <taxon>Eukaryota</taxon>
        <taxon>Fungi</taxon>
        <taxon>Dikarya</taxon>
        <taxon>Ascomycota</taxon>
        <taxon>Pezizomycotina</taxon>
        <taxon>Eurotiomycetes</taxon>
        <taxon>Eurotiomycetidae</taxon>
        <taxon>Eurotiales</taxon>
        <taxon>Aspergillaceae</taxon>
        <taxon>Aspergillus</taxon>
        <taxon>Aspergillus subgen. Circumdati</taxon>
    </lineage>
</organism>
<evidence type="ECO:0000256" key="5">
    <source>
        <dbReference type="ARBA" id="ARBA00022692"/>
    </source>
</evidence>
<feature type="transmembrane region" description="Helical" evidence="11">
    <location>
        <begin position="1308"/>
        <end position="1329"/>
    </location>
</feature>
<proteinExistence type="inferred from homology"/>
<feature type="transmembrane region" description="Helical" evidence="11">
    <location>
        <begin position="585"/>
        <end position="610"/>
    </location>
</feature>
<evidence type="ECO:0000256" key="6">
    <source>
        <dbReference type="ARBA" id="ARBA00022741"/>
    </source>
</evidence>
<dbReference type="Pfam" id="PF14510">
    <property type="entry name" value="ABC_trans_N"/>
    <property type="match status" value="1"/>
</dbReference>
<reference evidence="13" key="2">
    <citation type="submission" date="2020-02" db="EMBL/GenBank/DDBJ databases">
        <authorList>
            <person name="Gilchrist C.L.M."/>
            <person name="Chooi Y.-H."/>
        </authorList>
    </citation>
    <scope>NUCLEOTIDE SEQUENCE</scope>
    <source>
        <strain evidence="13">MST-FP2251</strain>
    </source>
</reference>
<evidence type="ECO:0000256" key="3">
    <source>
        <dbReference type="ARBA" id="ARBA00022448"/>
    </source>
</evidence>
<dbReference type="GO" id="GO:0016887">
    <property type="term" value="F:ATP hydrolysis activity"/>
    <property type="evidence" value="ECO:0007669"/>
    <property type="project" value="InterPro"/>
</dbReference>
<dbReference type="Pfam" id="PF00005">
    <property type="entry name" value="ABC_tran"/>
    <property type="match status" value="2"/>
</dbReference>
<evidence type="ECO:0000256" key="8">
    <source>
        <dbReference type="ARBA" id="ARBA00022989"/>
    </source>
</evidence>
<dbReference type="SMART" id="SM00382">
    <property type="entry name" value="AAA"/>
    <property type="match status" value="2"/>
</dbReference>
<dbReference type="SUPFAM" id="SSF52540">
    <property type="entry name" value="P-loop containing nucleoside triphosphate hydrolases"/>
    <property type="match status" value="2"/>
</dbReference>
<dbReference type="InterPro" id="IPR034003">
    <property type="entry name" value="ABCG_PDR_2"/>
</dbReference>
<keyword evidence="4" id="KW-1003">Cell membrane</keyword>